<accession>E7D1G9</accession>
<sequence length="289" mass="32719">MTMASVLDEILIEDQKERYADLKLYKKNHDVLKGIFLREIPFPVLKRIAVILHGTMGEDEWMAFLSELGIKDHVFITWIKLKAKYSEEPPIYLALKGPLQHIKSFGEVIDILMAKERYDVLYDIKPFIEGLLEKSMDSDLKHLPVSGAIQPTAPPHHDTASQKAEVLFANSNDCSLERNKLQQSELIDPVYGKLIVKSIDDSNKMVKRKLISVLLLHSEVDYAVAKNLASLLSNEGIVVRMLSDLDYLILMNSVDTIHALLCAVDFVVPIVSESFLREIHPEGSMHMVV</sequence>
<evidence type="ECO:0000313" key="1">
    <source>
        <dbReference type="EMBL" id="ADV40213.1"/>
    </source>
</evidence>
<organism evidence="1">
    <name type="scientific">Latrodectus hesperus</name>
    <name type="common">Western black widow spider</name>
    <dbReference type="NCBI Taxonomy" id="256737"/>
    <lineage>
        <taxon>Eukaryota</taxon>
        <taxon>Metazoa</taxon>
        <taxon>Ecdysozoa</taxon>
        <taxon>Arthropoda</taxon>
        <taxon>Chelicerata</taxon>
        <taxon>Arachnida</taxon>
        <taxon>Araneae</taxon>
        <taxon>Araneomorphae</taxon>
        <taxon>Entelegynae</taxon>
        <taxon>Araneoidea</taxon>
        <taxon>Theridiidae</taxon>
        <taxon>Latrodectus</taxon>
    </lineage>
</organism>
<reference evidence="1" key="1">
    <citation type="submission" date="2010-07" db="EMBL/GenBank/DDBJ databases">
        <title>Identification of Proteins Involved in Black Widow Spider Wrapping Silk Fibers.</title>
        <authorList>
            <person name="Nguyen A."/>
            <person name="Verduzco A."/>
            <person name="Vierra C."/>
        </authorList>
    </citation>
    <scope>NUCLEOTIDE SEQUENCE</scope>
</reference>
<dbReference type="EMBL" id="HQ005917">
    <property type="protein sequence ID" value="ADV40213.1"/>
    <property type="molecule type" value="mRNA"/>
</dbReference>
<proteinExistence type="evidence at transcript level"/>
<dbReference type="AlphaFoldDB" id="E7D1G9"/>
<name>E7D1G9_LATHE</name>
<protein>
    <submittedName>
        <fullName evidence="1">Uncharacterized protein</fullName>
    </submittedName>
</protein>
<feature type="non-terminal residue" evidence="1">
    <location>
        <position position="289"/>
    </location>
</feature>